<keyword evidence="1" id="KW-0732">Signal</keyword>
<dbReference type="AlphaFoldDB" id="A0A8J7PI15"/>
<evidence type="ECO:0000256" key="1">
    <source>
        <dbReference type="SAM" id="SignalP"/>
    </source>
</evidence>
<protein>
    <recommendedName>
        <fullName evidence="4">NlpC/P60 domain-containing protein</fullName>
    </recommendedName>
</protein>
<proteinExistence type="predicted"/>
<dbReference type="EMBL" id="JAFLCK010000035">
    <property type="protein sequence ID" value="MBN8662288.1"/>
    <property type="molecule type" value="Genomic_DNA"/>
</dbReference>
<gene>
    <name evidence="2" type="ORF">J0M35_18100</name>
</gene>
<evidence type="ECO:0000313" key="3">
    <source>
        <dbReference type="Proteomes" id="UP000664277"/>
    </source>
</evidence>
<reference evidence="2" key="1">
    <citation type="submission" date="2021-02" db="EMBL/GenBank/DDBJ databases">
        <title>Genome-Resolved Metagenomics of a Microbial Community Performing Photosynthetic Biological Nutrient Removal.</title>
        <authorList>
            <person name="Mcdaniel E.A."/>
        </authorList>
    </citation>
    <scope>NUCLEOTIDE SEQUENCE</scope>
    <source>
        <strain evidence="2">UWPOB_OBS1</strain>
    </source>
</reference>
<dbReference type="Proteomes" id="UP000664277">
    <property type="component" value="Unassembled WGS sequence"/>
</dbReference>
<accession>A0A8J7PI15</accession>
<feature type="signal peptide" evidence="1">
    <location>
        <begin position="1"/>
        <end position="20"/>
    </location>
</feature>
<evidence type="ECO:0000313" key="2">
    <source>
        <dbReference type="EMBL" id="MBN8662288.1"/>
    </source>
</evidence>
<comment type="caution">
    <text evidence="2">The sequence shown here is derived from an EMBL/GenBank/DDBJ whole genome shotgun (WGS) entry which is preliminary data.</text>
</comment>
<sequence>MRLLLPLVLVLGLLSQAAFAGHPGATWQAKSLPSKSIYGVAKASVGKEMWKGFGLANGTLGCAAAVSNVLRQAGVSSVRSPLVTAMRLQLLRQSNGCLERVIRDGEGEEIDDAVLLKDCQPGDILLAFRDPPSKLNAGTSAHCGIMGQGTQVYTNNWMDGIWTEVEIHQMFDAYPYVRLLRLGAGGQMINGVKTADSDRVKQAGKILNKRAGR</sequence>
<name>A0A8J7PI15_9BACT</name>
<feature type="chain" id="PRO_5035228135" description="NlpC/P60 domain-containing protein" evidence="1">
    <location>
        <begin position="21"/>
        <end position="213"/>
    </location>
</feature>
<organism evidence="2 3">
    <name type="scientific">Candidatus Obscuribacter phosphatis</name>
    <dbReference type="NCBI Taxonomy" id="1906157"/>
    <lineage>
        <taxon>Bacteria</taxon>
        <taxon>Bacillati</taxon>
        <taxon>Candidatus Melainabacteria</taxon>
        <taxon>Candidatus Obscuribacterales</taxon>
        <taxon>Candidatus Obscuribacteraceae</taxon>
        <taxon>Candidatus Obscuribacter</taxon>
    </lineage>
</organism>
<evidence type="ECO:0008006" key="4">
    <source>
        <dbReference type="Google" id="ProtNLM"/>
    </source>
</evidence>